<sequence>MGAVAAIRDELLEAAARVGEDPGVVFAVGPVEMEFEVELCAPCGWSCSFRGARCASFERMAHAGSLRQRFPPRLVTSSPNDSAPTNGRHQIIQKWTYRPLTSTQPRAQEGAWLGHPSQALLRAA</sequence>
<feature type="domain" description="Trypsin-co-occurring" evidence="1">
    <location>
        <begin position="3"/>
        <end position="39"/>
    </location>
</feature>
<evidence type="ECO:0000313" key="2">
    <source>
        <dbReference type="EMBL" id="WUS60930.1"/>
    </source>
</evidence>
<evidence type="ECO:0000313" key="3">
    <source>
        <dbReference type="Proteomes" id="UP001432014"/>
    </source>
</evidence>
<accession>A0ABZ1WJV9</accession>
<dbReference type="InterPro" id="IPR045608">
    <property type="entry name" value="Trypco2"/>
</dbReference>
<protein>
    <recommendedName>
        <fullName evidence="1">Trypsin-co-occurring domain-containing protein</fullName>
    </recommendedName>
</protein>
<reference evidence="2 3" key="1">
    <citation type="submission" date="2022-10" db="EMBL/GenBank/DDBJ databases">
        <title>The complete genomes of actinobacterial strains from the NBC collection.</title>
        <authorList>
            <person name="Joergensen T.S."/>
            <person name="Alvarez Arevalo M."/>
            <person name="Sterndorff E.B."/>
            <person name="Faurdal D."/>
            <person name="Vuksanovic O."/>
            <person name="Mourched A.-S."/>
            <person name="Charusanti P."/>
            <person name="Shaw S."/>
            <person name="Blin K."/>
            <person name="Weber T."/>
        </authorList>
    </citation>
    <scope>NUCLEOTIDE SEQUENCE [LARGE SCALE GENOMIC DNA]</scope>
    <source>
        <strain evidence="2 3">NBC_01247</strain>
    </source>
</reference>
<evidence type="ECO:0000259" key="1">
    <source>
        <dbReference type="Pfam" id="PF19631"/>
    </source>
</evidence>
<keyword evidence="3" id="KW-1185">Reference proteome</keyword>
<name>A0ABZ1WJV9_9ACTN</name>
<dbReference type="Pfam" id="PF19631">
    <property type="entry name" value="Trypco2"/>
    <property type="match status" value="1"/>
</dbReference>
<dbReference type="Proteomes" id="UP001432014">
    <property type="component" value="Chromosome"/>
</dbReference>
<dbReference type="EMBL" id="CP108482">
    <property type="protein sequence ID" value="WUS60930.1"/>
    <property type="molecule type" value="Genomic_DNA"/>
</dbReference>
<organism evidence="2 3">
    <name type="scientific">Kitasatospora herbaricolor</name>
    <dbReference type="NCBI Taxonomy" id="68217"/>
    <lineage>
        <taxon>Bacteria</taxon>
        <taxon>Bacillati</taxon>
        <taxon>Actinomycetota</taxon>
        <taxon>Actinomycetes</taxon>
        <taxon>Kitasatosporales</taxon>
        <taxon>Streptomycetaceae</taxon>
        <taxon>Kitasatospora</taxon>
    </lineage>
</organism>
<proteinExistence type="predicted"/>
<gene>
    <name evidence="2" type="ORF">OG469_38825</name>
</gene>